<organism evidence="1 2">
    <name type="scientific">Candidatus Pullichristensenella stercorigallinarum</name>
    <dbReference type="NCBI Taxonomy" id="2840909"/>
    <lineage>
        <taxon>Bacteria</taxon>
        <taxon>Bacillati</taxon>
        <taxon>Bacillota</taxon>
        <taxon>Clostridia</taxon>
        <taxon>Candidatus Pullichristensenella</taxon>
    </lineage>
</organism>
<reference evidence="1" key="2">
    <citation type="journal article" date="2021" name="PeerJ">
        <title>Extensive microbial diversity within the chicken gut microbiome revealed by metagenomics and culture.</title>
        <authorList>
            <person name="Gilroy R."/>
            <person name="Ravi A."/>
            <person name="Getino M."/>
            <person name="Pursley I."/>
            <person name="Horton D.L."/>
            <person name="Alikhan N.F."/>
            <person name="Baker D."/>
            <person name="Gharbi K."/>
            <person name="Hall N."/>
            <person name="Watson M."/>
            <person name="Adriaenssens E.M."/>
            <person name="Foster-Nyarko E."/>
            <person name="Jarju S."/>
            <person name="Secka A."/>
            <person name="Antonio M."/>
            <person name="Oren A."/>
            <person name="Chaudhuri R.R."/>
            <person name="La Ragione R."/>
            <person name="Hildebrand F."/>
            <person name="Pallen M.J."/>
        </authorList>
    </citation>
    <scope>NUCLEOTIDE SEQUENCE</scope>
    <source>
        <strain evidence="1">ChiSjej6B24-2974</strain>
    </source>
</reference>
<sequence length="54" mass="6266">MQRSNRRARFGRWFLLLWALAVLAMVLANALKTEAQPSYDGAMFVRMEAGWQHV</sequence>
<evidence type="ECO:0000313" key="1">
    <source>
        <dbReference type="EMBL" id="HIQ81797.1"/>
    </source>
</evidence>
<name>A0A9D0ZKF5_9FIRM</name>
<evidence type="ECO:0000313" key="2">
    <source>
        <dbReference type="Proteomes" id="UP000824260"/>
    </source>
</evidence>
<dbReference type="Proteomes" id="UP000824260">
    <property type="component" value="Unassembled WGS sequence"/>
</dbReference>
<proteinExistence type="predicted"/>
<dbReference type="EMBL" id="DVFZ01000018">
    <property type="protein sequence ID" value="HIQ81797.1"/>
    <property type="molecule type" value="Genomic_DNA"/>
</dbReference>
<reference evidence="1" key="1">
    <citation type="submission" date="2020-10" db="EMBL/GenBank/DDBJ databases">
        <authorList>
            <person name="Gilroy R."/>
        </authorList>
    </citation>
    <scope>NUCLEOTIDE SEQUENCE</scope>
    <source>
        <strain evidence="1">ChiSjej6B24-2974</strain>
    </source>
</reference>
<comment type="caution">
    <text evidence="1">The sequence shown here is derived from an EMBL/GenBank/DDBJ whole genome shotgun (WGS) entry which is preliminary data.</text>
</comment>
<accession>A0A9D0ZKF5</accession>
<dbReference type="AlphaFoldDB" id="A0A9D0ZKF5"/>
<gene>
    <name evidence="1" type="ORF">IAA52_01705</name>
</gene>
<protein>
    <submittedName>
        <fullName evidence="1">Uncharacterized protein</fullName>
    </submittedName>
</protein>